<dbReference type="Proteomes" id="UP000007490">
    <property type="component" value="Chromosome"/>
</dbReference>
<gene>
    <name evidence="3" type="ordered locus">Metbo_2318</name>
</gene>
<reference evidence="3 4" key="2">
    <citation type="journal article" date="2014" name="Int. J. Syst. Evol. Microbiol.">
        <title>Methanobacterium paludis sp. nov. and a novel strain of Methanobacterium lacus isolated from northern peatlands.</title>
        <authorList>
            <person name="Cadillo-Quiroz H."/>
            <person name="Brauer S.L."/>
            <person name="Goodson N."/>
            <person name="Yavitt J.B."/>
            <person name="Zinder S.H."/>
        </authorList>
    </citation>
    <scope>NUCLEOTIDE SEQUENCE [LARGE SCALE GENOMIC DNA]</scope>
    <source>
        <strain evidence="3 4">AL-21</strain>
    </source>
</reference>
<dbReference type="Pfam" id="PF03793">
    <property type="entry name" value="PASTA"/>
    <property type="match status" value="1"/>
</dbReference>
<name>F0T625_METLA</name>
<dbReference type="HOGENOM" id="CLU_992516_0_0_2"/>
<evidence type="ECO:0000256" key="1">
    <source>
        <dbReference type="SAM" id="Phobius"/>
    </source>
</evidence>
<feature type="transmembrane region" description="Helical" evidence="1">
    <location>
        <begin position="39"/>
        <end position="62"/>
    </location>
</feature>
<dbReference type="SMART" id="SM00740">
    <property type="entry name" value="PASTA"/>
    <property type="match status" value="1"/>
</dbReference>
<feature type="domain" description="PASTA" evidence="2">
    <location>
        <begin position="89"/>
        <end position="156"/>
    </location>
</feature>
<feature type="transmembrane region" description="Helical" evidence="1">
    <location>
        <begin position="69"/>
        <end position="88"/>
    </location>
</feature>
<protein>
    <submittedName>
        <fullName evidence="3">PASTA domain containing protein</fullName>
    </submittedName>
</protein>
<keyword evidence="1" id="KW-1133">Transmembrane helix</keyword>
<feature type="transmembrane region" description="Helical" evidence="1">
    <location>
        <begin position="7"/>
        <end position="27"/>
    </location>
</feature>
<accession>F0T625</accession>
<evidence type="ECO:0000259" key="2">
    <source>
        <dbReference type="PROSITE" id="PS51178"/>
    </source>
</evidence>
<dbReference type="RefSeq" id="WP_013645883.1">
    <property type="nucleotide sequence ID" value="NC_015216.1"/>
</dbReference>
<dbReference type="PROSITE" id="PS51178">
    <property type="entry name" value="PASTA"/>
    <property type="match status" value="1"/>
</dbReference>
<dbReference type="KEGG" id="mel:Metbo_2318"/>
<sequence length="280" mass="31609">MSDEKELTKFLGSSVLIILISLLISYIIPQSLTNQSAIYWLICIIIICLVMVTFLLLFKWYFNTSMKAFILILSIFIVFTIAFSYYFYSNDFATTPNLISKSSGDAENLLNKTGLTYNVTYKIVNNSSYVNTVLSQNPKDNVLVHKNSMINIVVGQLESIIFINQPQNHDYVEQNITVSGKVKNLQNGDKVYLLVQPQPISGDGPYEWYIQPTPTHPISVDVQTDGTWKCNAYLGSQGDIGRQFKIVAIVTNLDYSNNKVGFDLPNYKSISNIIYVTRSS</sequence>
<dbReference type="Gene3D" id="3.30.10.20">
    <property type="match status" value="1"/>
</dbReference>
<dbReference type="InterPro" id="IPR005543">
    <property type="entry name" value="PASTA_dom"/>
</dbReference>
<keyword evidence="4" id="KW-1185">Reference proteome</keyword>
<organism evidence="3 4">
    <name type="scientific">Methanobacterium lacus (strain AL-21)</name>
    <dbReference type="NCBI Taxonomy" id="877455"/>
    <lineage>
        <taxon>Archaea</taxon>
        <taxon>Methanobacteriati</taxon>
        <taxon>Methanobacteriota</taxon>
        <taxon>Methanomada group</taxon>
        <taxon>Methanobacteria</taxon>
        <taxon>Methanobacteriales</taxon>
        <taxon>Methanobacteriaceae</taxon>
        <taxon>Methanobacterium</taxon>
    </lineage>
</organism>
<reference evidence="4" key="1">
    <citation type="submission" date="2011-02" db="EMBL/GenBank/DDBJ databases">
        <title>Complete sequence of Methanobacterium sp. AL-21.</title>
        <authorList>
            <consortium name="US DOE Joint Genome Institute"/>
            <person name="Lucas S."/>
            <person name="Copeland A."/>
            <person name="Lapidus A."/>
            <person name="Cheng J.-F."/>
            <person name="Goodwin L."/>
            <person name="Pitluck S."/>
            <person name="Chertkov O."/>
            <person name="Detter J.C."/>
            <person name="Han C."/>
            <person name="Tapia R."/>
            <person name="Land M."/>
            <person name="Hauser L."/>
            <person name="Kyrpides N."/>
            <person name="Ivanova N."/>
            <person name="Mikhailova N."/>
            <person name="Pagani I."/>
            <person name="Cadillo-Quiroz H."/>
            <person name="Imachi H."/>
            <person name="Zinder S."/>
            <person name="Liu W."/>
            <person name="Woyke T."/>
        </authorList>
    </citation>
    <scope>NUCLEOTIDE SEQUENCE [LARGE SCALE GENOMIC DNA]</scope>
    <source>
        <strain evidence="4">AL-21</strain>
    </source>
</reference>
<keyword evidence="1" id="KW-0812">Transmembrane</keyword>
<dbReference type="CDD" id="cd06577">
    <property type="entry name" value="PASTA_pknB"/>
    <property type="match status" value="1"/>
</dbReference>
<evidence type="ECO:0000313" key="4">
    <source>
        <dbReference type="Proteomes" id="UP000007490"/>
    </source>
</evidence>
<proteinExistence type="predicted"/>
<dbReference type="GeneID" id="10278784"/>
<dbReference type="EMBL" id="CP002551">
    <property type="protein sequence ID" value="ADZ10532.1"/>
    <property type="molecule type" value="Genomic_DNA"/>
</dbReference>
<dbReference type="AlphaFoldDB" id="F0T625"/>
<keyword evidence="1" id="KW-0472">Membrane</keyword>
<evidence type="ECO:0000313" key="3">
    <source>
        <dbReference type="EMBL" id="ADZ10532.1"/>
    </source>
</evidence>